<evidence type="ECO:0000256" key="4">
    <source>
        <dbReference type="ARBA" id="ARBA00022801"/>
    </source>
</evidence>
<comment type="cofactor">
    <cofactor evidence="2">
        <name>Mg(2+)</name>
        <dbReference type="ChEBI" id="CHEBI:18420"/>
    </cofactor>
</comment>
<dbReference type="GO" id="GO:0046872">
    <property type="term" value="F:metal ion binding"/>
    <property type="evidence" value="ECO:0007669"/>
    <property type="project" value="UniProtKB-KW"/>
</dbReference>
<dbReference type="NCBIfam" id="NF007980">
    <property type="entry name" value="PRK10707.1"/>
    <property type="match status" value="1"/>
</dbReference>
<dbReference type="Pfam" id="PF00293">
    <property type="entry name" value="NUDIX"/>
    <property type="match status" value="1"/>
</dbReference>
<accession>A0A0A0F582</accession>
<evidence type="ECO:0000256" key="5">
    <source>
        <dbReference type="ARBA" id="ARBA00022842"/>
    </source>
</evidence>
<dbReference type="InterPro" id="IPR045121">
    <property type="entry name" value="CoAse"/>
</dbReference>
<evidence type="ECO:0000256" key="2">
    <source>
        <dbReference type="ARBA" id="ARBA00001946"/>
    </source>
</evidence>
<dbReference type="eggNOG" id="COG0494">
    <property type="taxonomic scope" value="Bacteria"/>
</dbReference>
<gene>
    <name evidence="8" type="ORF">N799_03715</name>
</gene>
<evidence type="ECO:0000256" key="1">
    <source>
        <dbReference type="ARBA" id="ARBA00001936"/>
    </source>
</evidence>
<dbReference type="InterPro" id="IPR015797">
    <property type="entry name" value="NUDIX_hydrolase-like_dom_sf"/>
</dbReference>
<organism evidence="8 9">
    <name type="scientific">Lysobacter arseniciresistens ZS79</name>
    <dbReference type="NCBI Taxonomy" id="913325"/>
    <lineage>
        <taxon>Bacteria</taxon>
        <taxon>Pseudomonadati</taxon>
        <taxon>Pseudomonadota</taxon>
        <taxon>Gammaproteobacteria</taxon>
        <taxon>Lysobacterales</taxon>
        <taxon>Lysobacteraceae</taxon>
        <taxon>Novilysobacter</taxon>
    </lineage>
</organism>
<keyword evidence="4" id="KW-0378">Hydrolase</keyword>
<dbReference type="SUPFAM" id="SSF55811">
    <property type="entry name" value="Nudix"/>
    <property type="match status" value="1"/>
</dbReference>
<evidence type="ECO:0000256" key="3">
    <source>
        <dbReference type="ARBA" id="ARBA00022723"/>
    </source>
</evidence>
<dbReference type="EMBL" id="AVPT01000012">
    <property type="protein sequence ID" value="KGM56532.1"/>
    <property type="molecule type" value="Genomic_DNA"/>
</dbReference>
<dbReference type="Proteomes" id="UP000029989">
    <property type="component" value="Unassembled WGS sequence"/>
</dbReference>
<dbReference type="PANTHER" id="PTHR12992">
    <property type="entry name" value="NUDIX HYDROLASE"/>
    <property type="match status" value="1"/>
</dbReference>
<sequence length="211" mass="23256">MSVFGAAGALREFARLRSALRPLDAPVVADGWNRDELADLLHPEVELADAAVLVGLVARDHGTGVVLTRRTEDLRHHAGQVSFPGGRVEPDDVDAIAAALRETREEIGVGAPSIHPVGLLDPLLTITGFRVLPVVAAIDPDYVARPDPREVAEVFEVPLAFLLDPGNLERRQVEYKGRTRQVLEFRYPAQRIWGATASILWNLRQRLEDVR</sequence>
<dbReference type="GO" id="GO:0010945">
    <property type="term" value="F:coenzyme A diphosphatase activity"/>
    <property type="evidence" value="ECO:0007669"/>
    <property type="project" value="InterPro"/>
</dbReference>
<evidence type="ECO:0000313" key="8">
    <source>
        <dbReference type="EMBL" id="KGM56532.1"/>
    </source>
</evidence>
<keyword evidence="6" id="KW-0464">Manganese</keyword>
<keyword evidence="5" id="KW-0460">Magnesium</keyword>
<reference evidence="8 9" key="1">
    <citation type="journal article" date="2015" name="Stand. Genomic Sci.">
        <title>Genomic information of the arsenic-resistant bacterium Lysobacter arseniciresistens type strain ZS79(T) and comparison of Lysobacter draft genomes.</title>
        <authorList>
            <person name="Liu L."/>
            <person name="Zhang S."/>
            <person name="Luo M."/>
            <person name="Wang G."/>
        </authorList>
    </citation>
    <scope>NUCLEOTIDE SEQUENCE [LARGE SCALE GENOMIC DNA]</scope>
    <source>
        <strain evidence="8 9">ZS79</strain>
    </source>
</reference>
<comment type="cofactor">
    <cofactor evidence="1">
        <name>Mn(2+)</name>
        <dbReference type="ChEBI" id="CHEBI:29035"/>
    </cofactor>
</comment>
<dbReference type="AlphaFoldDB" id="A0A0A0F582"/>
<name>A0A0A0F582_9GAMM</name>
<proteinExistence type="predicted"/>
<feature type="domain" description="Nudix hydrolase" evidence="7">
    <location>
        <begin position="47"/>
        <end position="184"/>
    </location>
</feature>
<dbReference type="PANTHER" id="PTHR12992:SF11">
    <property type="entry name" value="MITOCHONDRIAL COENZYME A DIPHOSPHATASE NUDT8"/>
    <property type="match status" value="1"/>
</dbReference>
<dbReference type="PROSITE" id="PS51462">
    <property type="entry name" value="NUDIX"/>
    <property type="match status" value="1"/>
</dbReference>
<protein>
    <submittedName>
        <fullName evidence="8">DNA mismatch repair protein MutT</fullName>
    </submittedName>
</protein>
<keyword evidence="9" id="KW-1185">Reference proteome</keyword>
<dbReference type="InterPro" id="IPR000086">
    <property type="entry name" value="NUDIX_hydrolase_dom"/>
</dbReference>
<keyword evidence="3" id="KW-0479">Metal-binding</keyword>
<dbReference type="CDD" id="cd03426">
    <property type="entry name" value="NUDIX_CoAse_Nudt7"/>
    <property type="match status" value="1"/>
</dbReference>
<dbReference type="Gene3D" id="3.90.79.10">
    <property type="entry name" value="Nucleoside Triphosphate Pyrophosphohydrolase"/>
    <property type="match status" value="1"/>
</dbReference>
<comment type="caution">
    <text evidence="8">The sequence shown here is derived from an EMBL/GenBank/DDBJ whole genome shotgun (WGS) entry which is preliminary data.</text>
</comment>
<evidence type="ECO:0000313" key="9">
    <source>
        <dbReference type="Proteomes" id="UP000029989"/>
    </source>
</evidence>
<evidence type="ECO:0000259" key="7">
    <source>
        <dbReference type="PROSITE" id="PS51462"/>
    </source>
</evidence>
<dbReference type="STRING" id="913325.N799_03715"/>
<evidence type="ECO:0000256" key="6">
    <source>
        <dbReference type="ARBA" id="ARBA00023211"/>
    </source>
</evidence>